<dbReference type="Proteomes" id="UP000828390">
    <property type="component" value="Unassembled WGS sequence"/>
</dbReference>
<keyword evidence="2" id="KW-1185">Reference proteome</keyword>
<organism evidence="1 2">
    <name type="scientific">Dreissena polymorpha</name>
    <name type="common">Zebra mussel</name>
    <name type="synonym">Mytilus polymorpha</name>
    <dbReference type="NCBI Taxonomy" id="45954"/>
    <lineage>
        <taxon>Eukaryota</taxon>
        <taxon>Metazoa</taxon>
        <taxon>Spiralia</taxon>
        <taxon>Lophotrochozoa</taxon>
        <taxon>Mollusca</taxon>
        <taxon>Bivalvia</taxon>
        <taxon>Autobranchia</taxon>
        <taxon>Heteroconchia</taxon>
        <taxon>Euheterodonta</taxon>
        <taxon>Imparidentia</taxon>
        <taxon>Neoheterodontei</taxon>
        <taxon>Myida</taxon>
        <taxon>Dreissenoidea</taxon>
        <taxon>Dreissenidae</taxon>
        <taxon>Dreissena</taxon>
    </lineage>
</organism>
<reference evidence="1" key="2">
    <citation type="submission" date="2020-11" db="EMBL/GenBank/DDBJ databases">
        <authorList>
            <person name="McCartney M.A."/>
            <person name="Auch B."/>
            <person name="Kono T."/>
            <person name="Mallez S."/>
            <person name="Becker A."/>
            <person name="Gohl D.M."/>
            <person name="Silverstein K.A.T."/>
            <person name="Koren S."/>
            <person name="Bechman K.B."/>
            <person name="Herman A."/>
            <person name="Abrahante J.E."/>
            <person name="Garbe J."/>
        </authorList>
    </citation>
    <scope>NUCLEOTIDE SEQUENCE</scope>
    <source>
        <strain evidence="1">Duluth1</strain>
        <tissue evidence="1">Whole animal</tissue>
    </source>
</reference>
<sequence>MEYLKHFWKTAYASQRQIVLCHSLRTKTAINWTEANKKCTFDGDTWDPLPSHRIKQTLAMLAKGPSVWLSKYPHIYKTRSNLNSSKCIWILNNAAADSETYHQ</sequence>
<proteinExistence type="predicted"/>
<accession>A0A9D3YKQ3</accession>
<reference evidence="1" key="1">
    <citation type="journal article" date="2019" name="bioRxiv">
        <title>The Genome of the Zebra Mussel, Dreissena polymorpha: A Resource for Invasive Species Research.</title>
        <authorList>
            <person name="McCartney M.A."/>
            <person name="Auch B."/>
            <person name="Kono T."/>
            <person name="Mallez S."/>
            <person name="Zhang Y."/>
            <person name="Obille A."/>
            <person name="Becker A."/>
            <person name="Abrahante J.E."/>
            <person name="Garbe J."/>
            <person name="Badalamenti J.P."/>
            <person name="Herman A."/>
            <person name="Mangelson H."/>
            <person name="Liachko I."/>
            <person name="Sullivan S."/>
            <person name="Sone E.D."/>
            <person name="Koren S."/>
            <person name="Silverstein K.A.T."/>
            <person name="Beckman K.B."/>
            <person name="Gohl D.M."/>
        </authorList>
    </citation>
    <scope>NUCLEOTIDE SEQUENCE</scope>
    <source>
        <strain evidence="1">Duluth1</strain>
        <tissue evidence="1">Whole animal</tissue>
    </source>
</reference>
<gene>
    <name evidence="1" type="ORF">DPMN_077578</name>
</gene>
<dbReference type="AlphaFoldDB" id="A0A9D3YKQ3"/>
<evidence type="ECO:0000313" key="1">
    <source>
        <dbReference type="EMBL" id="KAH3702554.1"/>
    </source>
</evidence>
<protein>
    <submittedName>
        <fullName evidence="1">Uncharacterized protein</fullName>
    </submittedName>
</protein>
<comment type="caution">
    <text evidence="1">The sequence shown here is derived from an EMBL/GenBank/DDBJ whole genome shotgun (WGS) entry which is preliminary data.</text>
</comment>
<name>A0A9D3YKQ3_DREPO</name>
<evidence type="ECO:0000313" key="2">
    <source>
        <dbReference type="Proteomes" id="UP000828390"/>
    </source>
</evidence>
<dbReference type="EMBL" id="JAIWYP010000015">
    <property type="protein sequence ID" value="KAH3702554.1"/>
    <property type="molecule type" value="Genomic_DNA"/>
</dbReference>